<accession>A0A023DF39</accession>
<feature type="domain" description="Putative zinc-finger" evidence="8">
    <location>
        <begin position="5"/>
        <end position="38"/>
    </location>
</feature>
<dbReference type="InterPro" id="IPR027383">
    <property type="entry name" value="Znf_put"/>
</dbReference>
<feature type="transmembrane region" description="Helical" evidence="7">
    <location>
        <begin position="89"/>
        <end position="108"/>
    </location>
</feature>
<dbReference type="GO" id="GO:0006417">
    <property type="term" value="P:regulation of translation"/>
    <property type="evidence" value="ECO:0007669"/>
    <property type="project" value="TreeGrafter"/>
</dbReference>
<comment type="caution">
    <text evidence="9">The sequence shown here is derived from an EMBL/GenBank/DDBJ whole genome shotgun (WGS) entry which is preliminary data.</text>
</comment>
<comment type="similarity">
    <text evidence="5">Belongs to the zinc-associated anti-sigma factor (ZAS) superfamily. Anti-sigma-W factor family.</text>
</comment>
<evidence type="ECO:0000256" key="2">
    <source>
        <dbReference type="ARBA" id="ARBA00022692"/>
    </source>
</evidence>
<dbReference type="PANTHER" id="PTHR37461:SF1">
    <property type="entry name" value="ANTI-SIGMA-K FACTOR RSKA"/>
    <property type="match status" value="1"/>
</dbReference>
<evidence type="ECO:0000256" key="4">
    <source>
        <dbReference type="ARBA" id="ARBA00023136"/>
    </source>
</evidence>
<dbReference type="OrthoDB" id="9782842at2"/>
<dbReference type="RefSeq" id="WP_042409160.1">
    <property type="nucleotide sequence ID" value="NZ_BAWO01000029.1"/>
</dbReference>
<evidence type="ECO:0000313" key="10">
    <source>
        <dbReference type="Proteomes" id="UP000023561"/>
    </source>
</evidence>
<protein>
    <recommendedName>
        <fullName evidence="6">Anti-sigma-W factor RsiW</fullName>
    </recommendedName>
</protein>
<comment type="subcellular location">
    <subcellularLocation>
        <location evidence="1">Membrane</location>
        <topology evidence="1">Single-pass membrane protein</topology>
    </subcellularLocation>
</comment>
<keyword evidence="2 7" id="KW-0812">Transmembrane</keyword>
<keyword evidence="3 7" id="KW-1133">Transmembrane helix</keyword>
<dbReference type="Pfam" id="PF13490">
    <property type="entry name" value="zf-HC2"/>
    <property type="match status" value="1"/>
</dbReference>
<evidence type="ECO:0000256" key="6">
    <source>
        <dbReference type="ARBA" id="ARBA00024438"/>
    </source>
</evidence>
<dbReference type="GO" id="GO:0016020">
    <property type="term" value="C:membrane"/>
    <property type="evidence" value="ECO:0007669"/>
    <property type="project" value="UniProtKB-SubCell"/>
</dbReference>
<proteinExistence type="inferred from homology"/>
<dbReference type="Proteomes" id="UP000023561">
    <property type="component" value="Unassembled WGS sequence"/>
</dbReference>
<evidence type="ECO:0000256" key="7">
    <source>
        <dbReference type="SAM" id="Phobius"/>
    </source>
</evidence>
<dbReference type="InterPro" id="IPR051474">
    <property type="entry name" value="Anti-sigma-K/W_factor"/>
</dbReference>
<evidence type="ECO:0000259" key="8">
    <source>
        <dbReference type="Pfam" id="PF13490"/>
    </source>
</evidence>
<evidence type="ECO:0000256" key="3">
    <source>
        <dbReference type="ARBA" id="ARBA00022989"/>
    </source>
</evidence>
<name>A0A023DF39_9BACL</name>
<dbReference type="EMBL" id="BAWO01000029">
    <property type="protein sequence ID" value="GAJ39848.1"/>
    <property type="molecule type" value="Genomic_DNA"/>
</dbReference>
<dbReference type="InterPro" id="IPR041916">
    <property type="entry name" value="Anti_sigma_zinc_sf"/>
</dbReference>
<dbReference type="GO" id="GO:0016989">
    <property type="term" value="F:sigma factor antagonist activity"/>
    <property type="evidence" value="ECO:0007669"/>
    <property type="project" value="TreeGrafter"/>
</dbReference>
<sequence length="203" mass="23386">MKCPEHIINLMHDYLDGDIDPGDEKRLKEHLQQCPACAAHFHELTKTVAFIQYASHVPSPSDFTMRVMEKLPREKKRIRVQRWMQRHPFLTAASLFILLTTGSLFTAWNGEEQFSVSTHENVIIRDHTVIVPKGKTVKGDIVVRNGSIRIEGKVEGNVTVIHGEKYLASAGQVTGEIEEINQVFEWIWYNIKERIKDTMETFE</sequence>
<reference evidence="9 10" key="1">
    <citation type="submission" date="2014-04" db="EMBL/GenBank/DDBJ databases">
        <title>Whole genome shotgun sequence of Geobacillus caldoxylosilyticus NBRC 107762.</title>
        <authorList>
            <person name="Hosoyama A."/>
            <person name="Hosoyama Y."/>
            <person name="Katano-Makiyama Y."/>
            <person name="Tsuchikane K."/>
            <person name="Ohji S."/>
            <person name="Ichikawa N."/>
            <person name="Yamazoe A."/>
            <person name="Fujita N."/>
        </authorList>
    </citation>
    <scope>NUCLEOTIDE SEQUENCE [LARGE SCALE GENOMIC DNA]</scope>
    <source>
        <strain evidence="9 10">NBRC 107762</strain>
    </source>
</reference>
<organism evidence="9 10">
    <name type="scientific">Parageobacillus caldoxylosilyticus NBRC 107762</name>
    <dbReference type="NCBI Taxonomy" id="1220594"/>
    <lineage>
        <taxon>Bacteria</taxon>
        <taxon>Bacillati</taxon>
        <taxon>Bacillota</taxon>
        <taxon>Bacilli</taxon>
        <taxon>Bacillales</taxon>
        <taxon>Anoxybacillaceae</taxon>
        <taxon>Saccharococcus</taxon>
    </lineage>
</organism>
<evidence type="ECO:0000313" key="9">
    <source>
        <dbReference type="EMBL" id="GAJ39848.1"/>
    </source>
</evidence>
<keyword evidence="4 7" id="KW-0472">Membrane</keyword>
<dbReference type="AlphaFoldDB" id="A0A023DF39"/>
<keyword evidence="10" id="KW-1185">Reference proteome</keyword>
<evidence type="ECO:0000256" key="5">
    <source>
        <dbReference type="ARBA" id="ARBA00024353"/>
    </source>
</evidence>
<dbReference type="PANTHER" id="PTHR37461">
    <property type="entry name" value="ANTI-SIGMA-K FACTOR RSKA"/>
    <property type="match status" value="1"/>
</dbReference>
<dbReference type="Gene3D" id="1.10.10.1320">
    <property type="entry name" value="Anti-sigma factor, zinc-finger domain"/>
    <property type="match status" value="1"/>
</dbReference>
<gene>
    <name evidence="9" type="primary">rsiW</name>
    <name evidence="9" type="ORF">GCA01S_029_00260</name>
</gene>
<evidence type="ECO:0000256" key="1">
    <source>
        <dbReference type="ARBA" id="ARBA00004167"/>
    </source>
</evidence>